<feature type="non-terminal residue" evidence="1">
    <location>
        <position position="60"/>
    </location>
</feature>
<accession>A0ABD0MLI3</accession>
<sequence length="60" mass="6491">MKSGQTTAEILDKHRCGFSQMEGAYAVGLTDITMLSRHCDAIAPHPPSPTSHHIPMPCSE</sequence>
<gene>
    <name evidence="1" type="ORF">M9458_053962</name>
</gene>
<dbReference type="AlphaFoldDB" id="A0ABD0MLI3"/>
<comment type="caution">
    <text evidence="1">The sequence shown here is derived from an EMBL/GenBank/DDBJ whole genome shotgun (WGS) entry which is preliminary data.</text>
</comment>
<evidence type="ECO:0000313" key="1">
    <source>
        <dbReference type="EMBL" id="KAL0150739.1"/>
    </source>
</evidence>
<dbReference type="Proteomes" id="UP001529510">
    <property type="component" value="Unassembled WGS sequence"/>
</dbReference>
<keyword evidence="2" id="KW-1185">Reference proteome</keyword>
<dbReference type="EMBL" id="JAMKFB020000277">
    <property type="protein sequence ID" value="KAL0150739.1"/>
    <property type="molecule type" value="Genomic_DNA"/>
</dbReference>
<reference evidence="1 2" key="1">
    <citation type="submission" date="2024-05" db="EMBL/GenBank/DDBJ databases">
        <title>Genome sequencing and assembly of Indian major carp, Cirrhinus mrigala (Hamilton, 1822).</title>
        <authorList>
            <person name="Mohindra V."/>
            <person name="Chowdhury L.M."/>
            <person name="Lal K."/>
            <person name="Jena J.K."/>
        </authorList>
    </citation>
    <scope>NUCLEOTIDE SEQUENCE [LARGE SCALE GENOMIC DNA]</scope>
    <source>
        <strain evidence="1">CM1030</strain>
        <tissue evidence="1">Blood</tissue>
    </source>
</reference>
<evidence type="ECO:0000313" key="2">
    <source>
        <dbReference type="Proteomes" id="UP001529510"/>
    </source>
</evidence>
<protein>
    <submittedName>
        <fullName evidence="1">Uncharacterized protein</fullName>
    </submittedName>
</protein>
<name>A0ABD0MLI3_CIRMR</name>
<organism evidence="1 2">
    <name type="scientific">Cirrhinus mrigala</name>
    <name type="common">Mrigala</name>
    <dbReference type="NCBI Taxonomy" id="683832"/>
    <lineage>
        <taxon>Eukaryota</taxon>
        <taxon>Metazoa</taxon>
        <taxon>Chordata</taxon>
        <taxon>Craniata</taxon>
        <taxon>Vertebrata</taxon>
        <taxon>Euteleostomi</taxon>
        <taxon>Actinopterygii</taxon>
        <taxon>Neopterygii</taxon>
        <taxon>Teleostei</taxon>
        <taxon>Ostariophysi</taxon>
        <taxon>Cypriniformes</taxon>
        <taxon>Cyprinidae</taxon>
        <taxon>Labeoninae</taxon>
        <taxon>Labeonini</taxon>
        <taxon>Cirrhinus</taxon>
    </lineage>
</organism>
<proteinExistence type="predicted"/>